<evidence type="ECO:0000313" key="2">
    <source>
        <dbReference type="EMBL" id="AZA09785.1"/>
    </source>
</evidence>
<dbReference type="EMBL" id="CP033898">
    <property type="protein sequence ID" value="AZA09785.1"/>
    <property type="molecule type" value="Genomic_DNA"/>
</dbReference>
<protein>
    <recommendedName>
        <fullName evidence="4">Secreted protein</fullName>
    </recommendedName>
</protein>
<dbReference type="RefSeq" id="WP_123960667.1">
    <property type="nucleotide sequence ID" value="NZ_CP033898.1"/>
</dbReference>
<feature type="signal peptide" evidence="1">
    <location>
        <begin position="1"/>
        <end position="24"/>
    </location>
</feature>
<sequence precursor="true">MKKSLLAIASAAALAFGTVQPAQAEPTAVSSEAPGLSVEQLLELAQTQSPEIQEAVKALLEQAKAPALPYAESEDEFAAAKWGDKSQKKEFWAPAPVFGCGIGDLKVSGAWATVQPGPNNGAGRVLGKNNLIHPYIPHGHAFFHIFVGEDQLAPVPKGTDMKVAWLNLKTFKGGIDDLDDSVLGLGINAQTSKLVKTGQGPVIAAIAGKTAYRDGEVCTVFPAIGSTTVK</sequence>
<organism evidence="2 3">
    <name type="scientific">Corynebacterium pseudopelargi</name>
    <dbReference type="NCBI Taxonomy" id="2080757"/>
    <lineage>
        <taxon>Bacteria</taxon>
        <taxon>Bacillati</taxon>
        <taxon>Actinomycetota</taxon>
        <taxon>Actinomycetes</taxon>
        <taxon>Mycobacteriales</taxon>
        <taxon>Corynebacteriaceae</taxon>
        <taxon>Corynebacterium</taxon>
    </lineage>
</organism>
<keyword evidence="3" id="KW-1185">Reference proteome</keyword>
<evidence type="ECO:0000256" key="1">
    <source>
        <dbReference type="SAM" id="SignalP"/>
    </source>
</evidence>
<keyword evidence="1" id="KW-0732">Signal</keyword>
<dbReference type="OrthoDB" id="4483072at2"/>
<evidence type="ECO:0000313" key="3">
    <source>
        <dbReference type="Proteomes" id="UP000271426"/>
    </source>
</evidence>
<proteinExistence type="predicted"/>
<name>A0A3G6IVG9_9CORY</name>
<dbReference type="KEGG" id="cpso:CPPEL_08405"/>
<gene>
    <name evidence="2" type="ORF">CPPEL_08405</name>
</gene>
<reference evidence="2 3" key="1">
    <citation type="submission" date="2018-11" db="EMBL/GenBank/DDBJ databases">
        <authorList>
            <person name="Kleinhagauer T."/>
            <person name="Glaeser S.P."/>
            <person name="Spergser J."/>
            <person name="Ruckert C."/>
            <person name="Kaempfer P."/>
            <person name="Busse H.-J."/>
        </authorList>
    </citation>
    <scope>NUCLEOTIDE SEQUENCE [LARGE SCALE GENOMIC DNA]</scope>
    <source>
        <strain evidence="2 3">812CH</strain>
    </source>
</reference>
<evidence type="ECO:0008006" key="4">
    <source>
        <dbReference type="Google" id="ProtNLM"/>
    </source>
</evidence>
<accession>A0A3G6IVG9</accession>
<feature type="chain" id="PRO_5017986497" description="Secreted protein" evidence="1">
    <location>
        <begin position="25"/>
        <end position="230"/>
    </location>
</feature>
<dbReference type="Proteomes" id="UP000271426">
    <property type="component" value="Chromosome"/>
</dbReference>
<dbReference type="AlphaFoldDB" id="A0A3G6IVG9"/>